<keyword evidence="8" id="KW-1185">Reference proteome</keyword>
<feature type="domain" description="O-methyltransferase C-terminal" evidence="5">
    <location>
        <begin position="155"/>
        <end position="346"/>
    </location>
</feature>
<reference evidence="7 8" key="1">
    <citation type="submission" date="2015-10" db="EMBL/GenBank/DDBJ databases">
        <title>Draft genome sequence of pyrrolomycin-producing Streptomyces vitaminophilus.</title>
        <authorList>
            <person name="Graham D.E."/>
            <person name="Mahan K.M."/>
            <person name="Klingeman D.M."/>
            <person name="Hettich R.L."/>
            <person name="Parry R.J."/>
        </authorList>
    </citation>
    <scope>NUCLEOTIDE SEQUENCE [LARGE SCALE GENOMIC DNA]</scope>
    <source>
        <strain evidence="7 8">ATCC 31673</strain>
    </source>
</reference>
<dbReference type="PIRSF" id="PIRSF005739">
    <property type="entry name" value="O-mtase"/>
    <property type="match status" value="1"/>
</dbReference>
<feature type="compositionally biased region" description="Polar residues" evidence="4">
    <location>
        <begin position="1"/>
        <end position="11"/>
    </location>
</feature>
<dbReference type="GO" id="GO:0008171">
    <property type="term" value="F:O-methyltransferase activity"/>
    <property type="evidence" value="ECO:0007669"/>
    <property type="project" value="InterPro"/>
</dbReference>
<proteinExistence type="predicted"/>
<dbReference type="STRING" id="76728.AQ490_18780"/>
<dbReference type="CDD" id="cd02440">
    <property type="entry name" value="AdoMet_MTases"/>
    <property type="match status" value="1"/>
</dbReference>
<feature type="domain" description="O-methyltransferase dimerisation" evidence="6">
    <location>
        <begin position="37"/>
        <end position="110"/>
    </location>
</feature>
<dbReference type="Proteomes" id="UP000050867">
    <property type="component" value="Unassembled WGS sequence"/>
</dbReference>
<dbReference type="InterPro" id="IPR016461">
    <property type="entry name" value="COMT-like"/>
</dbReference>
<evidence type="ECO:0000313" key="7">
    <source>
        <dbReference type="EMBL" id="KRV49748.1"/>
    </source>
</evidence>
<evidence type="ECO:0000256" key="3">
    <source>
        <dbReference type="ARBA" id="ARBA00022691"/>
    </source>
</evidence>
<dbReference type="RefSeq" id="WP_018386852.1">
    <property type="nucleotide sequence ID" value="NZ_LLZU01000010.1"/>
</dbReference>
<dbReference type="InterPro" id="IPR036390">
    <property type="entry name" value="WH_DNA-bd_sf"/>
</dbReference>
<feature type="region of interest" description="Disordered" evidence="4">
    <location>
        <begin position="1"/>
        <end position="22"/>
    </location>
</feature>
<evidence type="ECO:0000256" key="1">
    <source>
        <dbReference type="ARBA" id="ARBA00022603"/>
    </source>
</evidence>
<evidence type="ECO:0000256" key="4">
    <source>
        <dbReference type="SAM" id="MobiDB-lite"/>
    </source>
</evidence>
<dbReference type="InterPro" id="IPR001077">
    <property type="entry name" value="COMT_C"/>
</dbReference>
<dbReference type="InterPro" id="IPR029063">
    <property type="entry name" value="SAM-dependent_MTases_sf"/>
</dbReference>
<name>A0A0T6LUN3_WENVI</name>
<dbReference type="GO" id="GO:0032259">
    <property type="term" value="P:methylation"/>
    <property type="evidence" value="ECO:0007669"/>
    <property type="project" value="UniProtKB-KW"/>
</dbReference>
<dbReference type="InterPro" id="IPR036388">
    <property type="entry name" value="WH-like_DNA-bd_sf"/>
</dbReference>
<evidence type="ECO:0000259" key="5">
    <source>
        <dbReference type="Pfam" id="PF00891"/>
    </source>
</evidence>
<dbReference type="Pfam" id="PF08100">
    <property type="entry name" value="Dimerisation"/>
    <property type="match status" value="1"/>
</dbReference>
<dbReference type="GO" id="GO:0046983">
    <property type="term" value="F:protein dimerization activity"/>
    <property type="evidence" value="ECO:0007669"/>
    <property type="project" value="InterPro"/>
</dbReference>
<dbReference type="OrthoDB" id="582216at2"/>
<comment type="caution">
    <text evidence="7">The sequence shown here is derived from an EMBL/GenBank/DDBJ whole genome shotgun (WGS) entry which is preliminary data.</text>
</comment>
<dbReference type="Gene3D" id="1.20.58.1390">
    <property type="match status" value="1"/>
</dbReference>
<dbReference type="InterPro" id="IPR012967">
    <property type="entry name" value="COMT_dimerisation"/>
</dbReference>
<keyword evidence="3" id="KW-0949">S-adenosyl-L-methionine</keyword>
<dbReference type="PANTHER" id="PTHR11746">
    <property type="entry name" value="O-METHYLTRANSFERASE"/>
    <property type="match status" value="1"/>
</dbReference>
<protein>
    <submittedName>
        <fullName evidence="7">Methyltransferase</fullName>
    </submittedName>
</protein>
<evidence type="ECO:0000259" key="6">
    <source>
        <dbReference type="Pfam" id="PF08100"/>
    </source>
</evidence>
<accession>A0A0T6LUN3</accession>
<dbReference type="AlphaFoldDB" id="A0A0T6LUN3"/>
<dbReference type="eggNOG" id="COG2519">
    <property type="taxonomic scope" value="Bacteria"/>
</dbReference>
<dbReference type="Gene3D" id="1.10.10.10">
    <property type="entry name" value="Winged helix-like DNA-binding domain superfamily/Winged helix DNA-binding domain"/>
    <property type="match status" value="1"/>
</dbReference>
<organism evidence="7 8">
    <name type="scientific">Wenjunlia vitaminophila</name>
    <name type="common">Streptomyces vitaminophilus</name>
    <dbReference type="NCBI Taxonomy" id="76728"/>
    <lineage>
        <taxon>Bacteria</taxon>
        <taxon>Bacillati</taxon>
        <taxon>Actinomycetota</taxon>
        <taxon>Actinomycetes</taxon>
        <taxon>Kitasatosporales</taxon>
        <taxon>Streptomycetaceae</taxon>
        <taxon>Wenjunlia</taxon>
    </lineage>
</organism>
<evidence type="ECO:0000313" key="8">
    <source>
        <dbReference type="Proteomes" id="UP000050867"/>
    </source>
</evidence>
<dbReference type="EMBL" id="LLZU01000010">
    <property type="protein sequence ID" value="KRV49748.1"/>
    <property type="molecule type" value="Genomic_DNA"/>
</dbReference>
<dbReference type="Pfam" id="PF00891">
    <property type="entry name" value="Methyltransf_2"/>
    <property type="match status" value="1"/>
</dbReference>
<gene>
    <name evidence="7" type="ORF">AQ490_18780</name>
</gene>
<dbReference type="Gene3D" id="3.40.50.150">
    <property type="entry name" value="Vaccinia Virus protein VP39"/>
    <property type="match status" value="1"/>
</dbReference>
<evidence type="ECO:0000256" key="2">
    <source>
        <dbReference type="ARBA" id="ARBA00022679"/>
    </source>
</evidence>
<dbReference type="PROSITE" id="PS51683">
    <property type="entry name" value="SAM_OMT_II"/>
    <property type="match status" value="1"/>
</dbReference>
<keyword evidence="1 7" id="KW-0489">Methyltransferase</keyword>
<keyword evidence="2 7" id="KW-0808">Transferase</keyword>
<sequence>MPVRPASSQGSLPEEREDDDGIPRAQEADLERLSLILFGHSAFQCLNAACELGLFELLASSGPLTAQEVGDSLGLADRATDILLLGCTALGLTRKNADQYRVAPVITWLMEQGEWQHLRNTVAFEQHIVYPGQVDFTEALRRNTNAGLRRIPGEGADLYRRIAAQPRLEQVFYRYMRSWSQLANGHLVETLDLSATHRLLDCGGGEAVNAIALARANPELRVTVLDLPSAATLARKRIEEADLAERISVVAADMFTAPFPEGHDCVLFAHQLVIWTPEENTALLRKAHAALPPGGRVVVFNSMSHDSGEGPLVAALDSVYFASLPAEGGMIYPWRLHEECLRAAGFAEVRRHACPGWTPHGILVASKPPA</sequence>
<dbReference type="SUPFAM" id="SSF53335">
    <property type="entry name" value="S-adenosyl-L-methionine-dependent methyltransferases"/>
    <property type="match status" value="1"/>
</dbReference>
<dbReference type="SUPFAM" id="SSF46785">
    <property type="entry name" value="Winged helix' DNA-binding domain"/>
    <property type="match status" value="1"/>
</dbReference>